<evidence type="ECO:0000313" key="3">
    <source>
        <dbReference type="Proteomes" id="UP000319722"/>
    </source>
</evidence>
<accession>A0A561B146</accession>
<organism evidence="2 3">
    <name type="scientific">Variovorax beijingensis</name>
    <dbReference type="NCBI Taxonomy" id="2496117"/>
    <lineage>
        <taxon>Bacteria</taxon>
        <taxon>Pseudomonadati</taxon>
        <taxon>Pseudomonadota</taxon>
        <taxon>Betaproteobacteria</taxon>
        <taxon>Burkholderiales</taxon>
        <taxon>Comamonadaceae</taxon>
        <taxon>Variovorax</taxon>
    </lineage>
</organism>
<proteinExistence type="predicted"/>
<feature type="compositionally biased region" description="Polar residues" evidence="1">
    <location>
        <begin position="1"/>
        <end position="11"/>
    </location>
</feature>
<reference evidence="2 3" key="1">
    <citation type="submission" date="2019-06" db="EMBL/GenBank/DDBJ databases">
        <title>Sorghum-associated microbial communities from plants grown in Nebraska, USA.</title>
        <authorList>
            <person name="Schachtman D."/>
        </authorList>
    </citation>
    <scope>NUCLEOTIDE SEQUENCE [LARGE SCALE GENOMIC DNA]</scope>
    <source>
        <strain evidence="2 3">T529</strain>
    </source>
</reference>
<evidence type="ECO:0000313" key="2">
    <source>
        <dbReference type="EMBL" id="TWD72562.1"/>
    </source>
</evidence>
<comment type="caution">
    <text evidence="2">The sequence shown here is derived from an EMBL/GenBank/DDBJ whole genome shotgun (WGS) entry which is preliminary data.</text>
</comment>
<dbReference type="Proteomes" id="UP000319722">
    <property type="component" value="Unassembled WGS sequence"/>
</dbReference>
<dbReference type="AlphaFoldDB" id="A0A561B146"/>
<feature type="region of interest" description="Disordered" evidence="1">
    <location>
        <begin position="1"/>
        <end position="34"/>
    </location>
</feature>
<evidence type="ECO:0000256" key="1">
    <source>
        <dbReference type="SAM" id="MobiDB-lite"/>
    </source>
</evidence>
<gene>
    <name evidence="2" type="ORF">FB547_1287</name>
</gene>
<name>A0A561B146_9BURK</name>
<sequence>MGRGESSQRTMRPSFVREMSPASSSTRRCFMKPVSDMPCGSASSVTLRLRSPSVSSTVRLVGSESAAKTASRVALSE</sequence>
<protein>
    <submittedName>
        <fullName evidence="2">Uncharacterized protein</fullName>
    </submittedName>
</protein>
<dbReference type="EMBL" id="VIVL01000028">
    <property type="protein sequence ID" value="TWD72562.1"/>
    <property type="molecule type" value="Genomic_DNA"/>
</dbReference>